<organism evidence="1">
    <name type="scientific">freshwater metagenome</name>
    <dbReference type="NCBI Taxonomy" id="449393"/>
    <lineage>
        <taxon>unclassified sequences</taxon>
        <taxon>metagenomes</taxon>
        <taxon>ecological metagenomes</taxon>
    </lineage>
</organism>
<sequence>MGLFSKSTSKPSFTSFSEQHFKIGVQRILWHGEQVFADGFFEDGPDPMGEEDELKGIFGGNSHTYLAATNWRIILGYLANGNFVSYEFKTTEPQVRRSGSKFYFTYSNPDLKTSGHSTFRSTYSISKELTEAIELNIVGERPSKKEETKIHLSRKSWGEGPMAELAKTYSGREYMLVEVCTACTATSLAPDDIETSPEKGISECRTCLRVKVNS</sequence>
<gene>
    <name evidence="1" type="ORF">UFOPK2844_00768</name>
</gene>
<proteinExistence type="predicted"/>
<dbReference type="EMBL" id="CAEZZG010000010">
    <property type="protein sequence ID" value="CAB4756165.1"/>
    <property type="molecule type" value="Genomic_DNA"/>
</dbReference>
<protein>
    <submittedName>
        <fullName evidence="1">Unannotated protein</fullName>
    </submittedName>
</protein>
<reference evidence="1" key="1">
    <citation type="submission" date="2020-05" db="EMBL/GenBank/DDBJ databases">
        <authorList>
            <person name="Chiriac C."/>
            <person name="Salcher M."/>
            <person name="Ghai R."/>
            <person name="Kavagutti S V."/>
        </authorList>
    </citation>
    <scope>NUCLEOTIDE SEQUENCE</scope>
</reference>
<evidence type="ECO:0000313" key="1">
    <source>
        <dbReference type="EMBL" id="CAB4756165.1"/>
    </source>
</evidence>
<dbReference type="AlphaFoldDB" id="A0A6J6U9W4"/>
<accession>A0A6J6U9W4</accession>
<name>A0A6J6U9W4_9ZZZZ</name>